<evidence type="ECO:0000313" key="2">
    <source>
        <dbReference type="EMBL" id="MPM15761.1"/>
    </source>
</evidence>
<dbReference type="SUPFAM" id="SSF53223">
    <property type="entry name" value="Aminoacid dehydrogenase-like, N-terminal domain"/>
    <property type="match status" value="1"/>
</dbReference>
<dbReference type="EMBL" id="VSSQ01002495">
    <property type="protein sequence ID" value="MPM15761.1"/>
    <property type="molecule type" value="Genomic_DNA"/>
</dbReference>
<dbReference type="AlphaFoldDB" id="A0A644XJ03"/>
<dbReference type="EC" id="1.1.1.25" evidence="2"/>
<gene>
    <name evidence="2" type="primary">aroE_23</name>
    <name evidence="2" type="ORF">SDC9_62133</name>
</gene>
<dbReference type="GO" id="GO:0009423">
    <property type="term" value="P:chorismate biosynthetic process"/>
    <property type="evidence" value="ECO:0007669"/>
    <property type="project" value="TreeGrafter"/>
</dbReference>
<dbReference type="GO" id="GO:0019632">
    <property type="term" value="P:shikimate metabolic process"/>
    <property type="evidence" value="ECO:0007669"/>
    <property type="project" value="TreeGrafter"/>
</dbReference>
<comment type="caution">
    <text evidence="2">The sequence shown here is derived from an EMBL/GenBank/DDBJ whole genome shotgun (WGS) entry which is preliminary data.</text>
</comment>
<reference evidence="2" key="1">
    <citation type="submission" date="2019-08" db="EMBL/GenBank/DDBJ databases">
        <authorList>
            <person name="Kucharzyk K."/>
            <person name="Murdoch R.W."/>
            <person name="Higgins S."/>
            <person name="Loffler F."/>
        </authorList>
    </citation>
    <scope>NUCLEOTIDE SEQUENCE</scope>
</reference>
<dbReference type="Gene3D" id="3.40.50.720">
    <property type="entry name" value="NAD(P)-binding Rossmann-like Domain"/>
    <property type="match status" value="1"/>
</dbReference>
<dbReference type="InterPro" id="IPR046346">
    <property type="entry name" value="Aminoacid_DH-like_N_sf"/>
</dbReference>
<feature type="domain" description="Shikimate dehydrogenase substrate binding N-terminal" evidence="1">
    <location>
        <begin position="6"/>
        <end position="87"/>
    </location>
</feature>
<keyword evidence="2" id="KW-0560">Oxidoreductase</keyword>
<dbReference type="GO" id="GO:0050661">
    <property type="term" value="F:NADP binding"/>
    <property type="evidence" value="ECO:0007669"/>
    <property type="project" value="TreeGrafter"/>
</dbReference>
<dbReference type="Gene3D" id="3.40.50.10860">
    <property type="entry name" value="Leucine Dehydrogenase, chain A, domain 1"/>
    <property type="match status" value="1"/>
</dbReference>
<dbReference type="Pfam" id="PF08501">
    <property type="entry name" value="Shikimate_dh_N"/>
    <property type="match status" value="1"/>
</dbReference>
<dbReference type="PANTHER" id="PTHR21089">
    <property type="entry name" value="SHIKIMATE DEHYDROGENASE"/>
    <property type="match status" value="1"/>
</dbReference>
<name>A0A644XJ03_9ZZZZ</name>
<dbReference type="InterPro" id="IPR013708">
    <property type="entry name" value="Shikimate_DH-bd_N"/>
</dbReference>
<organism evidence="2">
    <name type="scientific">bioreactor metagenome</name>
    <dbReference type="NCBI Taxonomy" id="1076179"/>
    <lineage>
        <taxon>unclassified sequences</taxon>
        <taxon>metagenomes</taxon>
        <taxon>ecological metagenomes</taxon>
    </lineage>
</organism>
<accession>A0A644XJ03</accession>
<evidence type="ECO:0000259" key="1">
    <source>
        <dbReference type="Pfam" id="PF08501"/>
    </source>
</evidence>
<dbReference type="SUPFAM" id="SSF51735">
    <property type="entry name" value="NAD(P)-binding Rossmann-fold domains"/>
    <property type="match status" value="1"/>
</dbReference>
<dbReference type="CDD" id="cd01065">
    <property type="entry name" value="NAD_bind_Shikimate_DH"/>
    <property type="match status" value="1"/>
</dbReference>
<proteinExistence type="predicted"/>
<sequence>MHTYGLIGFPLKHSFSSKFFTEKFAREGVEAEYLNFEIEDILQLREVILFNQHLRGLNVTIPYKEQVIPFLNEITPEAQRIGAVNTIKIEREPGNMYFYHLTGYNTDYVGFKKSIEPLIRPGLHKKALILGTGGASKAVRQVFEEMNIPWKYVSRTGSDERFTYNEIDEAVLLEHKIVVNCSPIGTFPKDEECPDIPYRFLTHEHLLYDLIYNPSETLFLKKGKAQGATIKNGAEMLELQALAAWEIWSKQ</sequence>
<protein>
    <submittedName>
        <fullName evidence="2">Shikimate dehydrogenase (NADP(+))</fullName>
        <ecNumber evidence="2">1.1.1.25</ecNumber>
    </submittedName>
</protein>
<dbReference type="GO" id="GO:0005829">
    <property type="term" value="C:cytosol"/>
    <property type="evidence" value="ECO:0007669"/>
    <property type="project" value="TreeGrafter"/>
</dbReference>
<dbReference type="InterPro" id="IPR022893">
    <property type="entry name" value="Shikimate_DH_fam"/>
</dbReference>
<dbReference type="InterPro" id="IPR036291">
    <property type="entry name" value="NAD(P)-bd_dom_sf"/>
</dbReference>
<dbReference type="PANTHER" id="PTHR21089:SF1">
    <property type="entry name" value="BIFUNCTIONAL 3-DEHYDROQUINATE DEHYDRATASE_SHIKIMATE DEHYDROGENASE, CHLOROPLASTIC"/>
    <property type="match status" value="1"/>
</dbReference>
<dbReference type="GO" id="GO:0004764">
    <property type="term" value="F:shikimate 3-dehydrogenase (NADP+) activity"/>
    <property type="evidence" value="ECO:0007669"/>
    <property type="project" value="UniProtKB-EC"/>
</dbReference>